<protein>
    <recommendedName>
        <fullName evidence="3">Response regulatory domain-containing protein</fullName>
    </recommendedName>
</protein>
<reference evidence="4" key="1">
    <citation type="submission" date="2020-02" db="EMBL/GenBank/DDBJ databases">
        <authorList>
            <person name="Meier V. D."/>
        </authorList>
    </citation>
    <scope>NUCLEOTIDE SEQUENCE</scope>
    <source>
        <strain evidence="4">AVDCRST_MAG64</strain>
    </source>
</reference>
<keyword evidence="1 2" id="KW-0597">Phosphoprotein</keyword>
<evidence type="ECO:0000313" key="4">
    <source>
        <dbReference type="EMBL" id="CAA9393109.1"/>
    </source>
</evidence>
<dbReference type="PROSITE" id="PS50110">
    <property type="entry name" value="RESPONSE_REGULATORY"/>
    <property type="match status" value="1"/>
</dbReference>
<dbReference type="GO" id="GO:0000160">
    <property type="term" value="P:phosphorelay signal transduction system"/>
    <property type="evidence" value="ECO:0007669"/>
    <property type="project" value="InterPro"/>
</dbReference>
<name>A0A6J4NND4_9BACT</name>
<dbReference type="EMBL" id="CADCUQ010000294">
    <property type="protein sequence ID" value="CAA9393109.1"/>
    <property type="molecule type" value="Genomic_DNA"/>
</dbReference>
<dbReference type="PANTHER" id="PTHR44591">
    <property type="entry name" value="STRESS RESPONSE REGULATOR PROTEIN 1"/>
    <property type="match status" value="1"/>
</dbReference>
<feature type="domain" description="Response regulatory" evidence="3">
    <location>
        <begin position="11"/>
        <end position="128"/>
    </location>
</feature>
<dbReference type="InterPro" id="IPR050595">
    <property type="entry name" value="Bact_response_regulator"/>
</dbReference>
<accession>A0A6J4NND4</accession>
<evidence type="ECO:0000256" key="1">
    <source>
        <dbReference type="ARBA" id="ARBA00022553"/>
    </source>
</evidence>
<dbReference type="SMART" id="SM00448">
    <property type="entry name" value="REC"/>
    <property type="match status" value="1"/>
</dbReference>
<evidence type="ECO:0000256" key="2">
    <source>
        <dbReference type="PROSITE-ProRule" id="PRU00169"/>
    </source>
</evidence>
<dbReference type="Gene3D" id="3.40.50.2300">
    <property type="match status" value="1"/>
</dbReference>
<sequence>MYSDATPAQARLLLCDDSPVERLALAHFLRRTGYAVDEAADGEAAILHVKHRPVDAVLLDLNMPDVDGFAVLSYLQEHRRALPVILLSGMPLHRIQHKIKDLPTPELPPLLIKPIDPDQLLTLIELQLSGQMPVMDGPAQDGEHAD</sequence>
<feature type="modified residue" description="4-aspartylphosphate" evidence="2">
    <location>
        <position position="60"/>
    </location>
</feature>
<dbReference type="Pfam" id="PF00072">
    <property type="entry name" value="Response_reg"/>
    <property type="match status" value="1"/>
</dbReference>
<dbReference type="SUPFAM" id="SSF52172">
    <property type="entry name" value="CheY-like"/>
    <property type="match status" value="1"/>
</dbReference>
<gene>
    <name evidence="4" type="ORF">AVDCRST_MAG64-1289</name>
</gene>
<dbReference type="CDD" id="cd00156">
    <property type="entry name" value="REC"/>
    <property type="match status" value="1"/>
</dbReference>
<dbReference type="InterPro" id="IPR001789">
    <property type="entry name" value="Sig_transdc_resp-reg_receiver"/>
</dbReference>
<dbReference type="PANTHER" id="PTHR44591:SF3">
    <property type="entry name" value="RESPONSE REGULATORY DOMAIN-CONTAINING PROTEIN"/>
    <property type="match status" value="1"/>
</dbReference>
<proteinExistence type="predicted"/>
<evidence type="ECO:0000259" key="3">
    <source>
        <dbReference type="PROSITE" id="PS50110"/>
    </source>
</evidence>
<organism evidence="4">
    <name type="scientific">uncultured Phycisphaerae bacterium</name>
    <dbReference type="NCBI Taxonomy" id="904963"/>
    <lineage>
        <taxon>Bacteria</taxon>
        <taxon>Pseudomonadati</taxon>
        <taxon>Planctomycetota</taxon>
        <taxon>Phycisphaerae</taxon>
        <taxon>environmental samples</taxon>
    </lineage>
</organism>
<dbReference type="AlphaFoldDB" id="A0A6J4NND4"/>
<dbReference type="InterPro" id="IPR011006">
    <property type="entry name" value="CheY-like_superfamily"/>
</dbReference>